<dbReference type="PROSITE" id="PS00640">
    <property type="entry name" value="THIOL_PROTEASE_ASN"/>
    <property type="match status" value="1"/>
</dbReference>
<dbReference type="InterPro" id="IPR013201">
    <property type="entry name" value="Prot_inhib_I29"/>
</dbReference>
<dbReference type="InterPro" id="IPR038765">
    <property type="entry name" value="Papain-like_cys_pep_sf"/>
</dbReference>
<dbReference type="InterPro" id="IPR000668">
    <property type="entry name" value="Peptidase_C1A_C"/>
</dbReference>
<evidence type="ECO:0000313" key="10">
    <source>
        <dbReference type="EMBL" id="CAF2164454.1"/>
    </source>
</evidence>
<evidence type="ECO:0000256" key="6">
    <source>
        <dbReference type="ARBA" id="ARBA00023157"/>
    </source>
</evidence>
<keyword evidence="2" id="KW-0645">Protease</keyword>
<feature type="chain" id="PRO_5032831999" evidence="7">
    <location>
        <begin position="27"/>
        <end position="353"/>
    </location>
</feature>
<evidence type="ECO:0000256" key="3">
    <source>
        <dbReference type="ARBA" id="ARBA00022729"/>
    </source>
</evidence>
<dbReference type="EMBL" id="HG994361">
    <property type="protein sequence ID" value="CAF2164454.1"/>
    <property type="molecule type" value="Genomic_DNA"/>
</dbReference>
<dbReference type="Gene3D" id="3.90.70.10">
    <property type="entry name" value="Cysteine proteinases"/>
    <property type="match status" value="1"/>
</dbReference>
<evidence type="ECO:0000256" key="2">
    <source>
        <dbReference type="ARBA" id="ARBA00022670"/>
    </source>
</evidence>
<dbReference type="CDD" id="cd02248">
    <property type="entry name" value="Peptidase_C1A"/>
    <property type="match status" value="1"/>
</dbReference>
<dbReference type="PROSITE" id="PS00139">
    <property type="entry name" value="THIOL_PROTEASE_CYS"/>
    <property type="match status" value="1"/>
</dbReference>
<evidence type="ECO:0000259" key="8">
    <source>
        <dbReference type="SMART" id="SM00645"/>
    </source>
</evidence>
<dbReference type="SMART" id="SM00645">
    <property type="entry name" value="Pept_C1"/>
    <property type="match status" value="1"/>
</dbReference>
<dbReference type="GO" id="GO:0006508">
    <property type="term" value="P:proteolysis"/>
    <property type="evidence" value="ECO:0007669"/>
    <property type="project" value="UniProtKB-KW"/>
</dbReference>
<dbReference type="SUPFAM" id="SSF54001">
    <property type="entry name" value="Cysteine proteinases"/>
    <property type="match status" value="1"/>
</dbReference>
<evidence type="ECO:0000256" key="7">
    <source>
        <dbReference type="SAM" id="SignalP"/>
    </source>
</evidence>
<comment type="similarity">
    <text evidence="1">Belongs to the peptidase C1 family.</text>
</comment>
<dbReference type="InterPro" id="IPR025660">
    <property type="entry name" value="Pept_his_AS"/>
</dbReference>
<evidence type="ECO:0000256" key="1">
    <source>
        <dbReference type="ARBA" id="ARBA00008455"/>
    </source>
</evidence>
<dbReference type="PANTHER" id="PTHR12411">
    <property type="entry name" value="CYSTEINE PROTEASE FAMILY C1-RELATED"/>
    <property type="match status" value="1"/>
</dbReference>
<evidence type="ECO:0000256" key="4">
    <source>
        <dbReference type="ARBA" id="ARBA00022801"/>
    </source>
</evidence>
<dbReference type="InterPro" id="IPR013128">
    <property type="entry name" value="Peptidase_C1A"/>
</dbReference>
<sequence>MSYIFSYGMLSSTFLVLSIILGSTTSGATSRVDLFEAAAKVKHEQWMARFHRVYSGESEKRNRFEIFKKNLELVQSFNMNKNATYKMDVNKFSDLTDEEFRAAYTGLVVPESINGLSKSESGKMLRFKYENVSDADESKDWRDEGAVTSVKDQDTCGACWAFAAVAAVEGVTKIKTGKLLSLAEQQLIDCDREYNNGCDGGLSLNAYEYIKNQGISTEQNYPYQRTQQTCLATTQSAGFVAATISGYETVPMNNEEALRQAVSQQPVSVRIEASGAAFRHYSDGIFDGECGTHLHHAVTIVGYGMSEEGTKYWLVKNSWGQNWGEGGYMRIKRDVNAPEGMCGLAMHPSYPLG</sequence>
<reference evidence="10" key="1">
    <citation type="submission" date="2021-01" db="EMBL/GenBank/DDBJ databases">
        <authorList>
            <consortium name="Genoscope - CEA"/>
            <person name="William W."/>
        </authorList>
    </citation>
    <scope>NUCLEOTIDE SEQUENCE</scope>
</reference>
<dbReference type="InterPro" id="IPR039417">
    <property type="entry name" value="Peptidase_C1A_papain-like"/>
</dbReference>
<evidence type="ECO:0000259" key="9">
    <source>
        <dbReference type="SMART" id="SM00848"/>
    </source>
</evidence>
<evidence type="ECO:0000256" key="5">
    <source>
        <dbReference type="ARBA" id="ARBA00022807"/>
    </source>
</evidence>
<keyword evidence="4" id="KW-0378">Hydrolase</keyword>
<keyword evidence="6" id="KW-1015">Disulfide bond</keyword>
<protein>
    <submittedName>
        <fullName evidence="10">(rape) hypothetical protein</fullName>
    </submittedName>
</protein>
<feature type="domain" description="Cathepsin propeptide inhibitor" evidence="9">
    <location>
        <begin position="43"/>
        <end position="100"/>
    </location>
</feature>
<feature type="signal peptide" evidence="7">
    <location>
        <begin position="1"/>
        <end position="26"/>
    </location>
</feature>
<organism evidence="10">
    <name type="scientific">Brassica napus</name>
    <name type="common">Rape</name>
    <dbReference type="NCBI Taxonomy" id="3708"/>
    <lineage>
        <taxon>Eukaryota</taxon>
        <taxon>Viridiplantae</taxon>
        <taxon>Streptophyta</taxon>
        <taxon>Embryophyta</taxon>
        <taxon>Tracheophyta</taxon>
        <taxon>Spermatophyta</taxon>
        <taxon>Magnoliopsida</taxon>
        <taxon>eudicotyledons</taxon>
        <taxon>Gunneridae</taxon>
        <taxon>Pentapetalae</taxon>
        <taxon>rosids</taxon>
        <taxon>malvids</taxon>
        <taxon>Brassicales</taxon>
        <taxon>Brassicaceae</taxon>
        <taxon>Brassiceae</taxon>
        <taxon>Brassica</taxon>
    </lineage>
</organism>
<dbReference type="Pfam" id="PF08246">
    <property type="entry name" value="Inhibitor_I29"/>
    <property type="match status" value="1"/>
</dbReference>
<accession>A0A816YQD7</accession>
<dbReference type="PROSITE" id="PS00639">
    <property type="entry name" value="THIOL_PROTEASE_HIS"/>
    <property type="match status" value="1"/>
</dbReference>
<dbReference type="InterPro" id="IPR000169">
    <property type="entry name" value="Pept_cys_AS"/>
</dbReference>
<gene>
    <name evidence="10" type="ORF">DARMORV10_A07P18170.1</name>
</gene>
<dbReference type="FunFam" id="3.90.70.10:FF:000067">
    <property type="entry name" value="Senescence-specific cysteine protease"/>
    <property type="match status" value="1"/>
</dbReference>
<dbReference type="GO" id="GO:0008234">
    <property type="term" value="F:cysteine-type peptidase activity"/>
    <property type="evidence" value="ECO:0007669"/>
    <property type="project" value="UniProtKB-KW"/>
</dbReference>
<dbReference type="InterPro" id="IPR025661">
    <property type="entry name" value="Pept_asp_AS"/>
</dbReference>
<keyword evidence="3 7" id="KW-0732">Signal</keyword>
<feature type="domain" description="Peptidase C1A papain C-terminal" evidence="8">
    <location>
        <begin position="135"/>
        <end position="352"/>
    </location>
</feature>
<name>A0A816YQD7_BRANA</name>
<dbReference type="PRINTS" id="PR00705">
    <property type="entry name" value="PAPAIN"/>
</dbReference>
<dbReference type="Pfam" id="PF00112">
    <property type="entry name" value="Peptidase_C1"/>
    <property type="match status" value="1"/>
</dbReference>
<dbReference type="SMART" id="SM00848">
    <property type="entry name" value="Inhibitor_I29"/>
    <property type="match status" value="1"/>
</dbReference>
<dbReference type="AlphaFoldDB" id="A0A816YQD7"/>
<dbReference type="Proteomes" id="UP001295469">
    <property type="component" value="Chromosome A07"/>
</dbReference>
<keyword evidence="5" id="KW-0788">Thiol protease</keyword>
<proteinExistence type="inferred from homology"/>